<feature type="region of interest" description="Disordered" evidence="1">
    <location>
        <begin position="16"/>
        <end position="37"/>
    </location>
</feature>
<evidence type="ECO:0000313" key="4">
    <source>
        <dbReference type="Proteomes" id="UP000008810"/>
    </source>
</evidence>
<accession>A0A2K2D7X8</accession>
<sequence length="87" mass="10212">MKNSVLILYICQAYQAQTRAEKKKVPEEESTRDTENDEWTDCRRVFALARAPCMFSVDSLVKCKRDPVKVSLLVHFSKKLFKILFRI</sequence>
<proteinExistence type="predicted"/>
<evidence type="ECO:0000256" key="1">
    <source>
        <dbReference type="SAM" id="MobiDB-lite"/>
    </source>
</evidence>
<dbReference type="Gramene" id="PNT70385">
    <property type="protein sequence ID" value="PNT70385"/>
    <property type="gene ID" value="BRADI_2g11214v3"/>
</dbReference>
<keyword evidence="4" id="KW-1185">Reference proteome</keyword>
<dbReference type="EnsemblPlants" id="PNT70385">
    <property type="protein sequence ID" value="PNT70385"/>
    <property type="gene ID" value="BRADI_2g11214v3"/>
</dbReference>
<evidence type="ECO:0000313" key="3">
    <source>
        <dbReference type="EnsemblPlants" id="PNT70385"/>
    </source>
</evidence>
<reference evidence="2" key="2">
    <citation type="submission" date="2017-06" db="EMBL/GenBank/DDBJ databases">
        <title>WGS assembly of Brachypodium distachyon.</title>
        <authorList>
            <consortium name="The International Brachypodium Initiative"/>
            <person name="Lucas S."/>
            <person name="Harmon-Smith M."/>
            <person name="Lail K."/>
            <person name="Tice H."/>
            <person name="Grimwood J."/>
            <person name="Bruce D."/>
            <person name="Barry K."/>
            <person name="Shu S."/>
            <person name="Lindquist E."/>
            <person name="Wang M."/>
            <person name="Pitluck S."/>
            <person name="Vogel J.P."/>
            <person name="Garvin D.F."/>
            <person name="Mockler T.C."/>
            <person name="Schmutz J."/>
            <person name="Rokhsar D."/>
            <person name="Bevan M.W."/>
        </authorList>
    </citation>
    <scope>NUCLEOTIDE SEQUENCE</scope>
    <source>
        <strain evidence="2">Bd21</strain>
    </source>
</reference>
<reference evidence="2 3" key="1">
    <citation type="journal article" date="2010" name="Nature">
        <title>Genome sequencing and analysis of the model grass Brachypodium distachyon.</title>
        <authorList>
            <consortium name="International Brachypodium Initiative"/>
        </authorList>
    </citation>
    <scope>NUCLEOTIDE SEQUENCE [LARGE SCALE GENOMIC DNA]</scope>
    <source>
        <strain evidence="2 3">Bd21</strain>
    </source>
</reference>
<name>A0A2K2D7X8_BRADI</name>
<evidence type="ECO:0000313" key="2">
    <source>
        <dbReference type="EMBL" id="PNT70385.1"/>
    </source>
</evidence>
<gene>
    <name evidence="2" type="ORF">BRADI_2g11214v3</name>
</gene>
<protein>
    <submittedName>
        <fullName evidence="2 3">Uncharacterized protein</fullName>
    </submittedName>
</protein>
<dbReference type="InParanoid" id="A0A2K2D7X8"/>
<dbReference type="AlphaFoldDB" id="A0A2K2D7X8"/>
<organism evidence="2">
    <name type="scientific">Brachypodium distachyon</name>
    <name type="common">Purple false brome</name>
    <name type="synonym">Trachynia distachya</name>
    <dbReference type="NCBI Taxonomy" id="15368"/>
    <lineage>
        <taxon>Eukaryota</taxon>
        <taxon>Viridiplantae</taxon>
        <taxon>Streptophyta</taxon>
        <taxon>Embryophyta</taxon>
        <taxon>Tracheophyta</taxon>
        <taxon>Spermatophyta</taxon>
        <taxon>Magnoliopsida</taxon>
        <taxon>Liliopsida</taxon>
        <taxon>Poales</taxon>
        <taxon>Poaceae</taxon>
        <taxon>BOP clade</taxon>
        <taxon>Pooideae</taxon>
        <taxon>Stipodae</taxon>
        <taxon>Brachypodieae</taxon>
        <taxon>Brachypodium</taxon>
    </lineage>
</organism>
<reference evidence="3" key="3">
    <citation type="submission" date="2018-08" db="UniProtKB">
        <authorList>
            <consortium name="EnsemblPlants"/>
        </authorList>
    </citation>
    <scope>IDENTIFICATION</scope>
    <source>
        <strain evidence="3">cv. Bd21</strain>
    </source>
</reference>
<feature type="compositionally biased region" description="Basic and acidic residues" evidence="1">
    <location>
        <begin position="19"/>
        <end position="37"/>
    </location>
</feature>
<dbReference type="Proteomes" id="UP000008810">
    <property type="component" value="Chromosome 2"/>
</dbReference>
<dbReference type="EMBL" id="CM000881">
    <property type="protein sequence ID" value="PNT70385.1"/>
    <property type="molecule type" value="Genomic_DNA"/>
</dbReference>